<reference evidence="1 2" key="2">
    <citation type="submission" date="2020-09" db="EMBL/GenBank/DDBJ databases">
        <authorList>
            <person name="Kittiwongwattana C."/>
        </authorList>
    </citation>
    <scope>NUCLEOTIDE SEQUENCE [LARGE SCALE GENOMIC DNA]</scope>
    <source>
        <strain evidence="1 2">1303</strain>
    </source>
</reference>
<evidence type="ECO:0000313" key="1">
    <source>
        <dbReference type="EMBL" id="QJB39746.1"/>
    </source>
</evidence>
<dbReference type="EMBL" id="CP051204">
    <property type="protein sequence ID" value="QJB39746.1"/>
    <property type="molecule type" value="Genomic_DNA"/>
</dbReference>
<sequence>MELSEKQIKKYKGMSVPQLLKLATDHFNRYIRQRDSDGNIFRCISCGKIKPVAQMDAGHFMAASLYTAIRFDENNVHGQCVHCNRHMDGNLSTYRDNLVRKIGQEEVDRLMAVCRNTTKLDRGWLIEIIFRFKPNADDQP</sequence>
<organism evidence="1 2">
    <name type="scientific">Chitinophaga oryzae</name>
    <dbReference type="NCBI Taxonomy" id="2725414"/>
    <lineage>
        <taxon>Bacteria</taxon>
        <taxon>Pseudomonadati</taxon>
        <taxon>Bacteroidota</taxon>
        <taxon>Chitinophagia</taxon>
        <taxon>Chitinophagales</taxon>
        <taxon>Chitinophagaceae</taxon>
        <taxon>Chitinophaga</taxon>
    </lineage>
</organism>
<dbReference type="Pfam" id="PF05766">
    <property type="entry name" value="NinG"/>
    <property type="match status" value="1"/>
</dbReference>
<gene>
    <name evidence="1" type="ORF">HF324_18530</name>
</gene>
<dbReference type="InterPro" id="IPR008713">
    <property type="entry name" value="Phage_lambda_NinG"/>
</dbReference>
<protein>
    <submittedName>
        <fullName evidence="1">Recombination protein NinG</fullName>
    </submittedName>
</protein>
<accession>A0ABX6LHZ8</accession>
<keyword evidence="2" id="KW-1185">Reference proteome</keyword>
<dbReference type="RefSeq" id="WP_168861344.1">
    <property type="nucleotide sequence ID" value="NZ_CP051204.2"/>
</dbReference>
<dbReference type="Proteomes" id="UP000503144">
    <property type="component" value="Chromosome"/>
</dbReference>
<reference evidence="2" key="1">
    <citation type="submission" date="2020-04" db="EMBL/GenBank/DDBJ databases">
        <authorList>
            <person name="Kittiwongwattana C."/>
        </authorList>
    </citation>
    <scope>NUCLEOTIDE SEQUENCE [LARGE SCALE GENOMIC DNA]</scope>
    <source>
        <strain evidence="2">1303</strain>
    </source>
</reference>
<name>A0ABX6LHZ8_9BACT</name>
<proteinExistence type="predicted"/>
<evidence type="ECO:0000313" key="2">
    <source>
        <dbReference type="Proteomes" id="UP000503144"/>
    </source>
</evidence>